<proteinExistence type="predicted"/>
<comment type="caution">
    <text evidence="3">The sequence shown here is derived from an EMBL/GenBank/DDBJ whole genome shotgun (WGS) entry which is preliminary data.</text>
</comment>
<name>A0ABP3JDX8_9BACI</name>
<gene>
    <name evidence="3" type="ORF">GCM10008983_26760</name>
</gene>
<keyword evidence="4" id="KW-1185">Reference proteome</keyword>
<evidence type="ECO:0000313" key="3">
    <source>
        <dbReference type="EMBL" id="GAA0447384.1"/>
    </source>
</evidence>
<evidence type="ECO:0000313" key="4">
    <source>
        <dbReference type="Proteomes" id="UP001501459"/>
    </source>
</evidence>
<dbReference type="Pfam" id="PF00296">
    <property type="entry name" value="Bac_luciferase"/>
    <property type="match status" value="1"/>
</dbReference>
<evidence type="ECO:0000256" key="1">
    <source>
        <dbReference type="ARBA" id="ARBA00007789"/>
    </source>
</evidence>
<reference evidence="4" key="1">
    <citation type="journal article" date="2019" name="Int. J. Syst. Evol. Microbiol.">
        <title>The Global Catalogue of Microorganisms (GCM) 10K type strain sequencing project: providing services to taxonomists for standard genome sequencing and annotation.</title>
        <authorList>
            <consortium name="The Broad Institute Genomics Platform"/>
            <consortium name="The Broad Institute Genome Sequencing Center for Infectious Disease"/>
            <person name="Wu L."/>
            <person name="Ma J."/>
        </authorList>
    </citation>
    <scope>NUCLEOTIDE SEQUENCE [LARGE SCALE GENOMIC DNA]</scope>
    <source>
        <strain evidence="4">JCM 12149</strain>
    </source>
</reference>
<comment type="similarity">
    <text evidence="1">To bacterial alkanal monooxygenase alpha and beta chains.</text>
</comment>
<dbReference type="Proteomes" id="UP001501459">
    <property type="component" value="Unassembled WGS sequence"/>
</dbReference>
<dbReference type="SUPFAM" id="SSF51679">
    <property type="entry name" value="Bacterial luciferase-like"/>
    <property type="match status" value="1"/>
</dbReference>
<protein>
    <submittedName>
        <fullName evidence="3">LLM class flavin-dependent oxidoreductase</fullName>
    </submittedName>
</protein>
<dbReference type="RefSeq" id="WP_343754058.1">
    <property type="nucleotide sequence ID" value="NZ_BAAADM010000055.1"/>
</dbReference>
<sequence length="348" mass="38634">MRGHTNENGLKLSVLDLATIYNAESVTQTLNNSAELVQLADKLGYTRYWFAEHHNTKHQISTSPDLLAAHTAALTEHIRIGSGGVMLPNHSPLKVVENFSLLEGLHPGRIDLGMGRAPGTDGMTALALRRSREAVNSDQSGELLNELLAYFTGDFRDDHPFANITPTPDRSLQPELFMLGSSDGGRQIASQFGLGYAFAGQINPDWAVPVLQNYRKQFQPSKFMSEPYSILSIIVVCAETDEEAAYYAAPAELQWVRWGTGQFQYAPPTLEEAAAHTYTQEEEMVRQQNKGRFIIGSVDTVKEQIMQLQEDAQIDELMVLNMITDKEARHQSFSLLADAFQLSSNTSN</sequence>
<organism evidence="3 4">
    <name type="scientific">Lentibacillus halophilus</name>
    <dbReference type="NCBI Taxonomy" id="295065"/>
    <lineage>
        <taxon>Bacteria</taxon>
        <taxon>Bacillati</taxon>
        <taxon>Bacillota</taxon>
        <taxon>Bacilli</taxon>
        <taxon>Bacillales</taxon>
        <taxon>Bacillaceae</taxon>
        <taxon>Lentibacillus</taxon>
    </lineage>
</organism>
<dbReference type="InterPro" id="IPR036661">
    <property type="entry name" value="Luciferase-like_sf"/>
</dbReference>
<dbReference type="CDD" id="cd00347">
    <property type="entry name" value="Flavin_utilizing_monoxygenases"/>
    <property type="match status" value="1"/>
</dbReference>
<dbReference type="Gene3D" id="3.20.20.30">
    <property type="entry name" value="Luciferase-like domain"/>
    <property type="match status" value="1"/>
</dbReference>
<dbReference type="PANTHER" id="PTHR30137:SF6">
    <property type="entry name" value="LUCIFERASE-LIKE MONOOXYGENASE"/>
    <property type="match status" value="1"/>
</dbReference>
<dbReference type="InterPro" id="IPR019949">
    <property type="entry name" value="CmoO-like"/>
</dbReference>
<dbReference type="InterPro" id="IPR050766">
    <property type="entry name" value="Bact_Lucif_Oxidored"/>
</dbReference>
<accession>A0ABP3JDX8</accession>
<dbReference type="NCBIfam" id="TIGR03558">
    <property type="entry name" value="oxido_grp_1"/>
    <property type="match status" value="1"/>
</dbReference>
<dbReference type="PANTHER" id="PTHR30137">
    <property type="entry name" value="LUCIFERASE-LIKE MONOOXYGENASE"/>
    <property type="match status" value="1"/>
</dbReference>
<evidence type="ECO:0000259" key="2">
    <source>
        <dbReference type="Pfam" id="PF00296"/>
    </source>
</evidence>
<dbReference type="InterPro" id="IPR011251">
    <property type="entry name" value="Luciferase-like_dom"/>
</dbReference>
<dbReference type="EMBL" id="BAAADM010000055">
    <property type="protein sequence ID" value="GAA0447384.1"/>
    <property type="molecule type" value="Genomic_DNA"/>
</dbReference>
<feature type="domain" description="Luciferase-like" evidence="2">
    <location>
        <begin position="17"/>
        <end position="310"/>
    </location>
</feature>